<evidence type="ECO:0000256" key="4">
    <source>
        <dbReference type="ARBA" id="ARBA00022833"/>
    </source>
</evidence>
<dbReference type="InterPro" id="IPR011032">
    <property type="entry name" value="GroES-like_sf"/>
</dbReference>
<feature type="domain" description="Enoyl reductase (ER)" evidence="7">
    <location>
        <begin position="14"/>
        <end position="358"/>
    </location>
</feature>
<dbReference type="Proteomes" id="UP001390339">
    <property type="component" value="Unassembled WGS sequence"/>
</dbReference>
<dbReference type="InterPro" id="IPR002328">
    <property type="entry name" value="ADH_Zn_CS"/>
</dbReference>
<protein>
    <submittedName>
        <fullName evidence="8">Chaperonin 10-like protein</fullName>
    </submittedName>
</protein>
<evidence type="ECO:0000259" key="7">
    <source>
        <dbReference type="SMART" id="SM00829"/>
    </source>
</evidence>
<evidence type="ECO:0000256" key="6">
    <source>
        <dbReference type="RuleBase" id="RU361277"/>
    </source>
</evidence>
<proteinExistence type="inferred from homology"/>
<organism evidence="8 9">
    <name type="scientific">Apiospora arundinis</name>
    <dbReference type="NCBI Taxonomy" id="335852"/>
    <lineage>
        <taxon>Eukaryota</taxon>
        <taxon>Fungi</taxon>
        <taxon>Dikarya</taxon>
        <taxon>Ascomycota</taxon>
        <taxon>Pezizomycotina</taxon>
        <taxon>Sordariomycetes</taxon>
        <taxon>Xylariomycetidae</taxon>
        <taxon>Amphisphaeriales</taxon>
        <taxon>Apiosporaceae</taxon>
        <taxon>Apiospora</taxon>
    </lineage>
</organism>
<evidence type="ECO:0000256" key="1">
    <source>
        <dbReference type="ARBA" id="ARBA00001947"/>
    </source>
</evidence>
<dbReference type="InterPro" id="IPR013149">
    <property type="entry name" value="ADH-like_C"/>
</dbReference>
<dbReference type="InterPro" id="IPR013154">
    <property type="entry name" value="ADH-like_N"/>
</dbReference>
<evidence type="ECO:0000313" key="8">
    <source>
        <dbReference type="EMBL" id="KAK8861943.1"/>
    </source>
</evidence>
<dbReference type="PANTHER" id="PTHR42940">
    <property type="entry name" value="ALCOHOL DEHYDROGENASE 1-RELATED"/>
    <property type="match status" value="1"/>
</dbReference>
<evidence type="ECO:0000313" key="9">
    <source>
        <dbReference type="Proteomes" id="UP001390339"/>
    </source>
</evidence>
<dbReference type="Pfam" id="PF08240">
    <property type="entry name" value="ADH_N"/>
    <property type="match status" value="1"/>
</dbReference>
<comment type="similarity">
    <text evidence="2 6">Belongs to the zinc-containing alcohol dehydrogenase family.</text>
</comment>
<evidence type="ECO:0000256" key="2">
    <source>
        <dbReference type="ARBA" id="ARBA00008072"/>
    </source>
</evidence>
<dbReference type="SUPFAM" id="SSF50129">
    <property type="entry name" value="GroES-like"/>
    <property type="match status" value="1"/>
</dbReference>
<dbReference type="Gene3D" id="3.90.180.10">
    <property type="entry name" value="Medium-chain alcohol dehydrogenases, catalytic domain"/>
    <property type="match status" value="1"/>
</dbReference>
<comment type="cofactor">
    <cofactor evidence="1 6">
        <name>Zn(2+)</name>
        <dbReference type="ChEBI" id="CHEBI:29105"/>
    </cofactor>
</comment>
<dbReference type="Gene3D" id="3.40.50.720">
    <property type="entry name" value="NAD(P)-binding Rossmann-like Domain"/>
    <property type="match status" value="1"/>
</dbReference>
<accession>A0ABR2IF91</accession>
<gene>
    <name evidence="8" type="ORF">PGQ11_008178</name>
</gene>
<dbReference type="EMBL" id="JAPCWZ010000005">
    <property type="protein sequence ID" value="KAK8861943.1"/>
    <property type="molecule type" value="Genomic_DNA"/>
</dbReference>
<dbReference type="InterPro" id="IPR020843">
    <property type="entry name" value="ER"/>
</dbReference>
<name>A0ABR2IF91_9PEZI</name>
<keyword evidence="3 6" id="KW-0479">Metal-binding</keyword>
<keyword evidence="9" id="KW-1185">Reference proteome</keyword>
<dbReference type="SMART" id="SM00829">
    <property type="entry name" value="PKS_ER"/>
    <property type="match status" value="1"/>
</dbReference>
<comment type="caution">
    <text evidence="8">The sequence shown here is derived from an EMBL/GenBank/DDBJ whole genome shotgun (WGS) entry which is preliminary data.</text>
</comment>
<dbReference type="SUPFAM" id="SSF51735">
    <property type="entry name" value="NAD(P)-binding Rossmann-fold domains"/>
    <property type="match status" value="1"/>
</dbReference>
<keyword evidence="4 6" id="KW-0862">Zinc</keyword>
<sequence>MMKAFKLVHWGQPGQYVEIPKPKPGPNDVLIRMRAAGLCRSDLDMMDSQPGSAPYASSVDPDYVLGHENSGYVAELGSNVTDLRVGEAVVVHHMPHCGNCAACTGGFENYCQAFKRGAIATGRGCGGDGGLAEFLVAPRAELISLGFDVDPADYAPLTDAAVTAYHAVRTAVQRLKPGTSAALIGIGGLGMYGVQFVKLLSAAQIYAVDTNEDRLQVAREVGADATVLFQEGSEEKEAAAGDEIMRLTRGRGVDVIVDFVGSGPTLQLAARISRPQGRVVLVGMHPGEQSALAVGWGRLATGCEFAISLGSTRQDLREVCALAMQGKLRIDVQRFGFDEIPRAYAELRAGHLTGRAVVVFPKPETTTTNDGTLSRQKAGLIRSKL</sequence>
<dbReference type="Pfam" id="PF00107">
    <property type="entry name" value="ADH_zinc_N"/>
    <property type="match status" value="1"/>
</dbReference>
<evidence type="ECO:0000256" key="5">
    <source>
        <dbReference type="ARBA" id="ARBA00023002"/>
    </source>
</evidence>
<keyword evidence="5" id="KW-0560">Oxidoreductase</keyword>
<reference evidence="8 9" key="1">
    <citation type="journal article" date="2024" name="IMA Fungus">
        <title>Apiospora arundinis, a panoply of carbohydrate-active enzymes and secondary metabolites.</title>
        <authorList>
            <person name="Sorensen T."/>
            <person name="Petersen C."/>
            <person name="Muurmann A.T."/>
            <person name="Christiansen J.V."/>
            <person name="Brundto M.L."/>
            <person name="Overgaard C.K."/>
            <person name="Boysen A.T."/>
            <person name="Wollenberg R.D."/>
            <person name="Larsen T.O."/>
            <person name="Sorensen J.L."/>
            <person name="Nielsen K.L."/>
            <person name="Sondergaard T.E."/>
        </authorList>
    </citation>
    <scope>NUCLEOTIDE SEQUENCE [LARGE SCALE GENOMIC DNA]</scope>
    <source>
        <strain evidence="8 9">AAU 773</strain>
    </source>
</reference>
<dbReference type="PANTHER" id="PTHR42940:SF8">
    <property type="entry name" value="VACUOLAR PROTEIN SORTING-ASSOCIATED PROTEIN 11"/>
    <property type="match status" value="1"/>
</dbReference>
<dbReference type="InterPro" id="IPR036291">
    <property type="entry name" value="NAD(P)-bd_dom_sf"/>
</dbReference>
<evidence type="ECO:0000256" key="3">
    <source>
        <dbReference type="ARBA" id="ARBA00022723"/>
    </source>
</evidence>
<dbReference type="PROSITE" id="PS00059">
    <property type="entry name" value="ADH_ZINC"/>
    <property type="match status" value="1"/>
</dbReference>